<dbReference type="InterPro" id="IPR056764">
    <property type="entry name" value="LbH_EIF2B3/5"/>
</dbReference>
<evidence type="ECO:0000256" key="2">
    <source>
        <dbReference type="ARBA" id="ARBA00007878"/>
    </source>
</evidence>
<comment type="similarity">
    <text evidence="2">Belongs to the eIF-2B gamma/epsilon subunits family.</text>
</comment>
<dbReference type="InterPro" id="IPR016024">
    <property type="entry name" value="ARM-type_fold"/>
</dbReference>
<keyword evidence="3" id="KW-0963">Cytoplasm</keyword>
<dbReference type="SUPFAM" id="SSF53448">
    <property type="entry name" value="Nucleotide-diphospho-sugar transferases"/>
    <property type="match status" value="1"/>
</dbReference>
<dbReference type="CDD" id="cd11558">
    <property type="entry name" value="W2_eIF2B_epsilon"/>
    <property type="match status" value="1"/>
</dbReference>
<dbReference type="SMART" id="SM00515">
    <property type="entry name" value="eIF5C"/>
    <property type="match status" value="1"/>
</dbReference>
<dbReference type="PANTHER" id="PTHR45887">
    <property type="entry name" value="TRANSLATION INITIATION FACTOR EIF-2B SUBUNIT EPSILON"/>
    <property type="match status" value="1"/>
</dbReference>
<evidence type="ECO:0000256" key="7">
    <source>
        <dbReference type="SAM" id="MobiDB-lite"/>
    </source>
</evidence>
<dbReference type="GO" id="GO:0005085">
    <property type="term" value="F:guanyl-nucleotide exchange factor activity"/>
    <property type="evidence" value="ECO:0007669"/>
    <property type="project" value="InterPro"/>
</dbReference>
<dbReference type="GO" id="GO:0031369">
    <property type="term" value="F:translation initiation factor binding"/>
    <property type="evidence" value="ECO:0007669"/>
    <property type="project" value="InterPro"/>
</dbReference>
<comment type="subcellular location">
    <subcellularLocation>
        <location evidence="1">Cytoplasm</location>
        <location evidence="1">Cytosol</location>
    </subcellularLocation>
</comment>
<dbReference type="Pfam" id="PF02020">
    <property type="entry name" value="W2"/>
    <property type="match status" value="1"/>
</dbReference>
<keyword evidence="9" id="KW-1185">Reference proteome</keyword>
<evidence type="ECO:0000313" key="10">
    <source>
        <dbReference type="WBParaSite" id="PgR059_g053_t07"/>
    </source>
</evidence>
<evidence type="ECO:0000256" key="6">
    <source>
        <dbReference type="ARBA" id="ARBA00046432"/>
    </source>
</evidence>
<dbReference type="SUPFAM" id="SSF48371">
    <property type="entry name" value="ARM repeat"/>
    <property type="match status" value="1"/>
</dbReference>
<evidence type="ECO:0000313" key="9">
    <source>
        <dbReference type="Proteomes" id="UP000887569"/>
    </source>
</evidence>
<protein>
    <recommendedName>
        <fullName evidence="4">Translation initiation factor eIF2B subunit epsilon</fullName>
    </recommendedName>
    <alternativeName>
        <fullName evidence="5">eIF2B GDP-GTP exchange factor subunit epsilon</fullName>
    </alternativeName>
</protein>
<proteinExistence type="inferred from homology"/>
<evidence type="ECO:0000256" key="5">
    <source>
        <dbReference type="ARBA" id="ARBA00044345"/>
    </source>
</evidence>
<dbReference type="GO" id="GO:0003743">
    <property type="term" value="F:translation initiation factor activity"/>
    <property type="evidence" value="ECO:0007669"/>
    <property type="project" value="TreeGrafter"/>
</dbReference>
<dbReference type="Gene3D" id="1.25.40.180">
    <property type="match status" value="1"/>
</dbReference>
<evidence type="ECO:0000256" key="1">
    <source>
        <dbReference type="ARBA" id="ARBA00004514"/>
    </source>
</evidence>
<reference evidence="10" key="1">
    <citation type="submission" date="2022-11" db="UniProtKB">
        <authorList>
            <consortium name="WormBaseParasite"/>
        </authorList>
    </citation>
    <scope>IDENTIFICATION</scope>
</reference>
<organism evidence="9 10">
    <name type="scientific">Parascaris univalens</name>
    <name type="common">Nematode worm</name>
    <dbReference type="NCBI Taxonomy" id="6257"/>
    <lineage>
        <taxon>Eukaryota</taxon>
        <taxon>Metazoa</taxon>
        <taxon>Ecdysozoa</taxon>
        <taxon>Nematoda</taxon>
        <taxon>Chromadorea</taxon>
        <taxon>Rhabditida</taxon>
        <taxon>Spirurina</taxon>
        <taxon>Ascaridomorpha</taxon>
        <taxon>Ascaridoidea</taxon>
        <taxon>Ascarididae</taxon>
        <taxon>Parascaris</taxon>
    </lineage>
</organism>
<dbReference type="AlphaFoldDB" id="A0A915BVK7"/>
<comment type="subunit">
    <text evidence="6">Component of the translation initiation factor 2B (eIF2B) complex which is a heterodecamer of two sets of five different subunits: alpha, beta, gamma, delta and epsilon. Subunits alpha, beta and delta comprise a regulatory subcomplex and subunits epsilon and gamma comprise a catalytic subcomplex. Within the complex, the hexameric regulatory complex resides at the center, with the two heterodimeric catalytic subcomplexes bound on opposite sides.</text>
</comment>
<feature type="region of interest" description="Disordered" evidence="7">
    <location>
        <begin position="484"/>
        <end position="511"/>
    </location>
</feature>
<dbReference type="Gene3D" id="2.160.10.10">
    <property type="entry name" value="Hexapeptide repeat proteins"/>
    <property type="match status" value="1"/>
</dbReference>
<dbReference type="PROSITE" id="PS51363">
    <property type="entry name" value="W2"/>
    <property type="match status" value="1"/>
</dbReference>
<evidence type="ECO:0000256" key="3">
    <source>
        <dbReference type="ARBA" id="ARBA00022490"/>
    </source>
</evidence>
<dbReference type="InterPro" id="IPR051956">
    <property type="entry name" value="eIF2B_epsilon"/>
</dbReference>
<accession>A0A915BVK7</accession>
<evidence type="ECO:0000256" key="4">
    <source>
        <dbReference type="ARBA" id="ARBA00044144"/>
    </source>
</evidence>
<dbReference type="InterPro" id="IPR003307">
    <property type="entry name" value="W2_domain"/>
</dbReference>
<evidence type="ECO:0000259" key="8">
    <source>
        <dbReference type="PROSITE" id="PS51363"/>
    </source>
</evidence>
<sequence>TQEDDSVSRGAKRRSKQSAIINAVNRVSSFLVAMVHSEPTATKNEETLLTALIIADCFDRRFAPLLTESSSWSCLKLANIRILDYVLEWLSRTEIRNIIIVVSSSHESTFGDFQEYWKDRFTTLKLISCQNCMSVGDAIREVDARSLITSDFLLITNPATICASDLRPQIKAYRERRKDKNNVMTLIYTKNASINPIIAVEKRTNRLVLYHRSDDSSTLDIDKSLFIGETLIRRDVRDTGIALCSVNISAQFSDNFDFQHRDDVIREIIVNEEILSQYIHVDVLPDNVVAFNATDYEGLLRANRLILQRWATPLVPGRVGSEQFISARNNLFFAVSSDESITDDPSRLSGNYFNMGPNVVFGMNCTIGRGTVIKNSSIGSRTIIGDGSTIIDCIIGEGVRIGMNVSLSGSLIADEVIIADNVTVGPCCILASKVSIAASKIVPRESVVCCVPCAEDEEDIVCSNSELGCEWRFKGGESFWKASSKRRKRSDSSTTGRGVDSTFEKSDDEEDTIAKEMDNTEKFFEEVKESMERIAASESSGEHLVRNLILEINSSKLAYNISMEDVAKNVLLAFLSLRSNSSFGAIHLLVQKWKALFANYYKPMKNQIQALIAVEEFLNANTTFKSITAKVVHMLYEEDIVDEDAILEWHRSVADDAQIRAIVAPIIDWLQEEDDEEVESIE</sequence>
<dbReference type="WBParaSite" id="PgR059_g053_t07">
    <property type="protein sequence ID" value="PgR059_g053_t07"/>
    <property type="gene ID" value="PgR059_g053"/>
</dbReference>
<feature type="domain" description="W2" evidence="8">
    <location>
        <begin position="517"/>
        <end position="680"/>
    </location>
</feature>
<dbReference type="InterPro" id="IPR029044">
    <property type="entry name" value="Nucleotide-diphossugar_trans"/>
</dbReference>
<dbReference type="GO" id="GO:0005851">
    <property type="term" value="C:eukaryotic translation initiation factor 2B complex"/>
    <property type="evidence" value="ECO:0007669"/>
    <property type="project" value="TreeGrafter"/>
</dbReference>
<dbReference type="Pfam" id="PF25084">
    <property type="entry name" value="LbH_EIF2B"/>
    <property type="match status" value="1"/>
</dbReference>
<dbReference type="Proteomes" id="UP000887569">
    <property type="component" value="Unplaced"/>
</dbReference>
<dbReference type="InterPro" id="IPR044123">
    <property type="entry name" value="W2_eIF2B_epsilon"/>
</dbReference>
<name>A0A915BVK7_PARUN</name>
<dbReference type="Gene3D" id="3.90.550.10">
    <property type="entry name" value="Spore Coat Polysaccharide Biosynthesis Protein SpsA, Chain A"/>
    <property type="match status" value="1"/>
</dbReference>
<dbReference type="PANTHER" id="PTHR45887:SF1">
    <property type="entry name" value="TRANSLATION INITIATION FACTOR EIF-2B SUBUNIT EPSILON"/>
    <property type="match status" value="1"/>
</dbReference>